<keyword evidence="2" id="KW-1185">Reference proteome</keyword>
<organism evidence="1 2">
    <name type="scientific">Clostridium tyrobutyricum DIVETGP</name>
    <dbReference type="NCBI Taxonomy" id="1408889"/>
    <lineage>
        <taxon>Bacteria</taxon>
        <taxon>Bacillati</taxon>
        <taxon>Bacillota</taxon>
        <taxon>Clostridia</taxon>
        <taxon>Eubacteriales</taxon>
        <taxon>Clostridiaceae</taxon>
        <taxon>Clostridium</taxon>
    </lineage>
</organism>
<dbReference type="RefSeq" id="WP_017752624.1">
    <property type="nucleotide sequence ID" value="NZ_CBXI010000031.1"/>
</dbReference>
<accession>W6N8F2</accession>
<name>W6N8F2_CLOTY</name>
<gene>
    <name evidence="1" type="ORF">CTDIVETGP_1769</name>
</gene>
<evidence type="ECO:0000313" key="1">
    <source>
        <dbReference type="EMBL" id="CDL91699.1"/>
    </source>
</evidence>
<dbReference type="AlphaFoldDB" id="W6N8F2"/>
<protein>
    <submittedName>
        <fullName evidence="1">Uncharacterized protein</fullName>
    </submittedName>
</protein>
<comment type="caution">
    <text evidence="1">The sequence shown here is derived from an EMBL/GenBank/DDBJ whole genome shotgun (WGS) entry which is preliminary data.</text>
</comment>
<dbReference type="Proteomes" id="UP000019482">
    <property type="component" value="Unassembled WGS sequence"/>
</dbReference>
<sequence>MDKMEFKKFIEHNLKEVLEAGDIKEAFKILCENTVAYYEGTQVVFSQKFTKRIEYIIGAGKETFMPQEKIELNDKYTVFLQSFENVSDYEKDILISLFKLCVVIK</sequence>
<dbReference type="EMBL" id="CBXI010000031">
    <property type="protein sequence ID" value="CDL91699.1"/>
    <property type="molecule type" value="Genomic_DNA"/>
</dbReference>
<proteinExistence type="predicted"/>
<reference evidence="1 2" key="1">
    <citation type="journal article" date="2015" name="Genome Announc.">
        <title>Draft Genome Sequence of Clostridium tyrobutyricum Strain DIVETGP, Isolated from Cow's Milk for Grana Padano Production.</title>
        <authorList>
            <person name="Soggiu A."/>
            <person name="Piras C."/>
            <person name="Gaiarsa S."/>
            <person name="Sassera D."/>
            <person name="Roncada P."/>
            <person name="Bendixen E."/>
            <person name="Brasca M."/>
            <person name="Bonizzi L."/>
        </authorList>
    </citation>
    <scope>NUCLEOTIDE SEQUENCE [LARGE SCALE GENOMIC DNA]</scope>
    <source>
        <strain evidence="1 2">DIVETGP</strain>
    </source>
</reference>
<evidence type="ECO:0000313" key="2">
    <source>
        <dbReference type="Proteomes" id="UP000019482"/>
    </source>
</evidence>
<dbReference type="GeneID" id="29419625"/>